<evidence type="ECO:0000313" key="4">
    <source>
        <dbReference type="Proteomes" id="UP000008141"/>
    </source>
</evidence>
<feature type="domain" description="C2" evidence="2">
    <location>
        <begin position="1"/>
        <end position="108"/>
    </location>
</feature>
<feature type="compositionally biased region" description="Basic and acidic residues" evidence="1">
    <location>
        <begin position="184"/>
        <end position="194"/>
    </location>
</feature>
<dbReference type="Gene3D" id="2.60.40.150">
    <property type="entry name" value="C2 domain"/>
    <property type="match status" value="1"/>
</dbReference>
<name>E1Z4W1_CHLVA</name>
<dbReference type="FunCoup" id="E1Z4W1">
    <property type="interactions" value="68"/>
</dbReference>
<dbReference type="GeneID" id="17358787"/>
<dbReference type="InterPro" id="IPR035892">
    <property type="entry name" value="C2_domain_sf"/>
</dbReference>
<evidence type="ECO:0000259" key="2">
    <source>
        <dbReference type="PROSITE" id="PS50004"/>
    </source>
</evidence>
<dbReference type="SUPFAM" id="SSF49562">
    <property type="entry name" value="C2 domain (Calcium/lipid-binding domain, CaLB)"/>
    <property type="match status" value="1"/>
</dbReference>
<dbReference type="OrthoDB" id="419768at2759"/>
<dbReference type="PROSITE" id="PS50004">
    <property type="entry name" value="C2"/>
    <property type="match status" value="1"/>
</dbReference>
<keyword evidence="4" id="KW-1185">Reference proteome</keyword>
<evidence type="ECO:0000313" key="3">
    <source>
        <dbReference type="EMBL" id="EFN59417.1"/>
    </source>
</evidence>
<gene>
    <name evidence="3" type="ORF">CHLNCDRAFT_49971</name>
</gene>
<dbReference type="PANTHER" id="PTHR47052:SF3">
    <property type="entry name" value="INGRESSION PROTEIN 1"/>
    <property type="match status" value="1"/>
</dbReference>
<dbReference type="InterPro" id="IPR000008">
    <property type="entry name" value="C2_dom"/>
</dbReference>
<feature type="region of interest" description="Disordered" evidence="1">
    <location>
        <begin position="136"/>
        <end position="206"/>
    </location>
</feature>
<dbReference type="InParanoid" id="E1Z4W1"/>
<dbReference type="EMBL" id="GL433836">
    <property type="protein sequence ID" value="EFN59417.1"/>
    <property type="molecule type" value="Genomic_DNA"/>
</dbReference>
<dbReference type="eggNOG" id="ENOG502R35D">
    <property type="taxonomic scope" value="Eukaryota"/>
</dbReference>
<dbReference type="PANTHER" id="PTHR47052">
    <property type="entry name" value="CONSERVED SERINE PROLINE-RICH PROTEIN (AFU_ORTHOLOGUE AFUA_2G01790)"/>
    <property type="match status" value="1"/>
</dbReference>
<dbReference type="AlphaFoldDB" id="E1Z4W1"/>
<protein>
    <recommendedName>
        <fullName evidence="2">C2 domain-containing protein</fullName>
    </recommendedName>
</protein>
<dbReference type="InterPro" id="IPR052981">
    <property type="entry name" value="Ingression_C2_domain"/>
</dbReference>
<dbReference type="KEGG" id="cvr:CHLNCDRAFT_49971"/>
<dbReference type="RefSeq" id="XP_005851519.1">
    <property type="nucleotide sequence ID" value="XM_005851457.1"/>
</dbReference>
<dbReference type="SMART" id="SM00239">
    <property type="entry name" value="C2"/>
    <property type="match status" value="1"/>
</dbReference>
<evidence type="ECO:0000256" key="1">
    <source>
        <dbReference type="SAM" id="MobiDB-lite"/>
    </source>
</evidence>
<proteinExistence type="predicted"/>
<organism evidence="4">
    <name type="scientific">Chlorella variabilis</name>
    <name type="common">Green alga</name>
    <dbReference type="NCBI Taxonomy" id="554065"/>
    <lineage>
        <taxon>Eukaryota</taxon>
        <taxon>Viridiplantae</taxon>
        <taxon>Chlorophyta</taxon>
        <taxon>core chlorophytes</taxon>
        <taxon>Trebouxiophyceae</taxon>
        <taxon>Chlorellales</taxon>
        <taxon>Chlorellaceae</taxon>
        <taxon>Chlorella clade</taxon>
        <taxon>Chlorella</taxon>
    </lineage>
</organism>
<dbReference type="Pfam" id="PF00168">
    <property type="entry name" value="C2"/>
    <property type="match status" value="1"/>
</dbReference>
<sequence length="206" mass="22109">MAATTGELRVTVHAASGLQDCEQFGDQDPYCIVSFTGGQAVSAATKTAMKGGTEPVWEETLALPVVADPEALLVKVFNQNRASPDDLIGYGRAPVYDVLNWGSAELAVPLTAHPSGLKQGFVHLHLEFRPLPADQAEAAAQAHMQSELQAHGHDTEPLPELPGVESTTQEAQQPPALSDLRPLSPREHPYDRVHRPGYTVPGTLHD</sequence>
<dbReference type="Proteomes" id="UP000008141">
    <property type="component" value="Unassembled WGS sequence"/>
</dbReference>
<reference evidence="3 4" key="1">
    <citation type="journal article" date="2010" name="Plant Cell">
        <title>The Chlorella variabilis NC64A genome reveals adaptation to photosymbiosis, coevolution with viruses, and cryptic sex.</title>
        <authorList>
            <person name="Blanc G."/>
            <person name="Duncan G."/>
            <person name="Agarkova I."/>
            <person name="Borodovsky M."/>
            <person name="Gurnon J."/>
            <person name="Kuo A."/>
            <person name="Lindquist E."/>
            <person name="Lucas S."/>
            <person name="Pangilinan J."/>
            <person name="Polle J."/>
            <person name="Salamov A."/>
            <person name="Terry A."/>
            <person name="Yamada T."/>
            <person name="Dunigan D.D."/>
            <person name="Grigoriev I.V."/>
            <person name="Claverie J.M."/>
            <person name="Van Etten J.L."/>
        </authorList>
    </citation>
    <scope>NUCLEOTIDE SEQUENCE [LARGE SCALE GENOMIC DNA]</scope>
    <source>
        <strain evidence="3 4">NC64A</strain>
    </source>
</reference>
<accession>E1Z4W1</accession>
<dbReference type="CDD" id="cd00030">
    <property type="entry name" value="C2"/>
    <property type="match status" value="1"/>
</dbReference>